<name>A0ABR1UV83_9PEZI</name>
<evidence type="ECO:0000313" key="2">
    <source>
        <dbReference type="EMBL" id="KAK8062802.1"/>
    </source>
</evidence>
<feature type="region of interest" description="Disordered" evidence="1">
    <location>
        <begin position="95"/>
        <end position="116"/>
    </location>
</feature>
<keyword evidence="3" id="KW-1185">Reference proteome</keyword>
<feature type="compositionally biased region" description="Polar residues" evidence="1">
    <location>
        <begin position="95"/>
        <end position="106"/>
    </location>
</feature>
<evidence type="ECO:0000256" key="1">
    <source>
        <dbReference type="SAM" id="MobiDB-lite"/>
    </source>
</evidence>
<proteinExistence type="predicted"/>
<accession>A0ABR1UV83</accession>
<dbReference type="RefSeq" id="XP_066661401.1">
    <property type="nucleotide sequence ID" value="XM_066819213.1"/>
</dbReference>
<dbReference type="EMBL" id="JAQQWN010000010">
    <property type="protein sequence ID" value="KAK8062802.1"/>
    <property type="molecule type" value="Genomic_DNA"/>
</dbReference>
<reference evidence="2 3" key="1">
    <citation type="submission" date="2023-01" db="EMBL/GenBank/DDBJ databases">
        <title>Analysis of 21 Apiospora genomes using comparative genomics revels a genus with tremendous synthesis potential of carbohydrate active enzymes and secondary metabolites.</title>
        <authorList>
            <person name="Sorensen T."/>
        </authorList>
    </citation>
    <scope>NUCLEOTIDE SEQUENCE [LARGE SCALE GENOMIC DNA]</scope>
    <source>
        <strain evidence="2 3">CBS 114990</strain>
    </source>
</reference>
<protein>
    <submittedName>
        <fullName evidence="2">Uncharacterized protein</fullName>
    </submittedName>
</protein>
<comment type="caution">
    <text evidence="2">The sequence shown here is derived from an EMBL/GenBank/DDBJ whole genome shotgun (WGS) entry which is preliminary data.</text>
</comment>
<dbReference type="Proteomes" id="UP001433268">
    <property type="component" value="Unassembled WGS sequence"/>
</dbReference>
<organism evidence="2 3">
    <name type="scientific">Apiospora hydei</name>
    <dbReference type="NCBI Taxonomy" id="1337664"/>
    <lineage>
        <taxon>Eukaryota</taxon>
        <taxon>Fungi</taxon>
        <taxon>Dikarya</taxon>
        <taxon>Ascomycota</taxon>
        <taxon>Pezizomycotina</taxon>
        <taxon>Sordariomycetes</taxon>
        <taxon>Xylariomycetidae</taxon>
        <taxon>Amphisphaeriales</taxon>
        <taxon>Apiosporaceae</taxon>
        <taxon>Apiospora</taxon>
    </lineage>
</organism>
<dbReference type="GeneID" id="92052273"/>
<gene>
    <name evidence="2" type="ORF">PG997_014899</name>
</gene>
<evidence type="ECO:0000313" key="3">
    <source>
        <dbReference type="Proteomes" id="UP001433268"/>
    </source>
</evidence>
<sequence>MLYYFRRTAGDPDKFIERIFASVPNKTQQVLRREGLRRIDLLELPDIPMEVLLWFTHLDVVLTLPPEKTIQVPTGKRTRETRYADGFGPSDATAVSTYGGSSTNSKGGRENHKVEFTSPGSKFRSLHYDVARRPGAIFNSKLFHVSPNLARVSSHRRPH</sequence>